<name>A0A494X4V5_9FIRM</name>
<comment type="subcellular location">
    <subcellularLocation>
        <location evidence="1 7">Cell membrane</location>
        <topology evidence="1 7">Multi-pass membrane protein</topology>
    </subcellularLocation>
</comment>
<protein>
    <submittedName>
        <fullName evidence="9">ABC transporter permease</fullName>
    </submittedName>
</protein>
<evidence type="ECO:0000256" key="4">
    <source>
        <dbReference type="ARBA" id="ARBA00022692"/>
    </source>
</evidence>
<dbReference type="OrthoDB" id="9783218at2"/>
<proteinExistence type="inferred from homology"/>
<keyword evidence="6 7" id="KW-0472">Membrane</keyword>
<evidence type="ECO:0000256" key="2">
    <source>
        <dbReference type="ARBA" id="ARBA00022448"/>
    </source>
</evidence>
<keyword evidence="3" id="KW-1003">Cell membrane</keyword>
<sequence>MLVKIVERVKEFSLPGKAGLVVILVVLLVAILAPYISIHPHNISSGPPLVPPGGGHPLGTDELGIDLWAQICYGARVSLLVGFGTALLAALGGGLIGIVSGYLGGWPDKVLMRLIDIMIVLPDLPVMIVLAAFFGPSLLNIILVLALFSWVFPARIVRSQMLMLKERSYIKSAETYGAGVWYLMWKHFLPEVFPLVAVNMIRLSGRAIVAEAGLSFLGLGDPTSKSWGLIIHHATNFKGIYYTDFWKWWLLYPWLALIIMVISLAFISRELERMVDPRMGR</sequence>
<dbReference type="Pfam" id="PF00528">
    <property type="entry name" value="BPD_transp_1"/>
    <property type="match status" value="1"/>
</dbReference>
<keyword evidence="10" id="KW-1185">Reference proteome</keyword>
<evidence type="ECO:0000256" key="5">
    <source>
        <dbReference type="ARBA" id="ARBA00022989"/>
    </source>
</evidence>
<feature type="transmembrane region" description="Helical" evidence="7">
    <location>
        <begin position="251"/>
        <end position="271"/>
    </location>
</feature>
<comment type="caution">
    <text evidence="9">The sequence shown here is derived from an EMBL/GenBank/DDBJ whole genome shotgun (WGS) entry which is preliminary data.</text>
</comment>
<evidence type="ECO:0000313" key="9">
    <source>
        <dbReference type="EMBL" id="RKO68227.1"/>
    </source>
</evidence>
<accession>A0A494X4V5</accession>
<dbReference type="InterPro" id="IPR050366">
    <property type="entry name" value="BP-dependent_transpt_permease"/>
</dbReference>
<dbReference type="InterPro" id="IPR035906">
    <property type="entry name" value="MetI-like_sf"/>
</dbReference>
<keyword evidence="4 7" id="KW-0812">Transmembrane</keyword>
<comment type="similarity">
    <text evidence="7">Belongs to the binding-protein-dependent transport system permease family.</text>
</comment>
<keyword evidence="5 7" id="KW-1133">Transmembrane helix</keyword>
<dbReference type="PROSITE" id="PS50928">
    <property type="entry name" value="ABC_TM1"/>
    <property type="match status" value="1"/>
</dbReference>
<evidence type="ECO:0000256" key="6">
    <source>
        <dbReference type="ARBA" id="ARBA00023136"/>
    </source>
</evidence>
<evidence type="ECO:0000256" key="3">
    <source>
        <dbReference type="ARBA" id="ARBA00022475"/>
    </source>
</evidence>
<dbReference type="GO" id="GO:0005886">
    <property type="term" value="C:plasma membrane"/>
    <property type="evidence" value="ECO:0007669"/>
    <property type="project" value="UniProtKB-SubCell"/>
</dbReference>
<reference evidence="9 10" key="1">
    <citation type="submission" date="2018-10" db="EMBL/GenBank/DDBJ databases">
        <authorList>
            <person name="Grouzdev D.S."/>
            <person name="Krutkina M.S."/>
            <person name="Tourova T.P."/>
            <person name="Nazina T.N."/>
        </authorList>
    </citation>
    <scope>NUCLEOTIDE SEQUENCE [LARGE SCALE GENOMIC DNA]</scope>
    <source>
        <strain evidence="9 10">435</strain>
    </source>
</reference>
<feature type="domain" description="ABC transmembrane type-1" evidence="8">
    <location>
        <begin position="75"/>
        <end position="268"/>
    </location>
</feature>
<dbReference type="Proteomes" id="UP000271256">
    <property type="component" value="Unassembled WGS sequence"/>
</dbReference>
<gene>
    <name evidence="9" type="ORF">D7024_13865</name>
</gene>
<dbReference type="GO" id="GO:0055085">
    <property type="term" value="P:transmembrane transport"/>
    <property type="evidence" value="ECO:0007669"/>
    <property type="project" value="InterPro"/>
</dbReference>
<dbReference type="PANTHER" id="PTHR43386">
    <property type="entry name" value="OLIGOPEPTIDE TRANSPORT SYSTEM PERMEASE PROTEIN APPC"/>
    <property type="match status" value="1"/>
</dbReference>
<dbReference type="EMBL" id="RBWE01000001">
    <property type="protein sequence ID" value="RKO68227.1"/>
    <property type="molecule type" value="Genomic_DNA"/>
</dbReference>
<organism evidence="9 10">
    <name type="scientific">Desulfofundulus salinus</name>
    <dbReference type="NCBI Taxonomy" id="2419843"/>
    <lineage>
        <taxon>Bacteria</taxon>
        <taxon>Bacillati</taxon>
        <taxon>Bacillota</taxon>
        <taxon>Clostridia</taxon>
        <taxon>Eubacteriales</taxon>
        <taxon>Peptococcaceae</taxon>
        <taxon>Desulfofundulus</taxon>
    </lineage>
</organism>
<evidence type="ECO:0000313" key="10">
    <source>
        <dbReference type="Proteomes" id="UP000271256"/>
    </source>
</evidence>
<feature type="transmembrane region" description="Helical" evidence="7">
    <location>
        <begin position="20"/>
        <end position="38"/>
    </location>
</feature>
<dbReference type="SUPFAM" id="SSF161098">
    <property type="entry name" value="MetI-like"/>
    <property type="match status" value="1"/>
</dbReference>
<dbReference type="Gene3D" id="1.10.3720.10">
    <property type="entry name" value="MetI-like"/>
    <property type="match status" value="1"/>
</dbReference>
<dbReference type="InterPro" id="IPR000515">
    <property type="entry name" value="MetI-like"/>
</dbReference>
<dbReference type="AlphaFoldDB" id="A0A494X4V5"/>
<dbReference type="PANTHER" id="PTHR43386:SF1">
    <property type="entry name" value="D,D-DIPEPTIDE TRANSPORT SYSTEM PERMEASE PROTEIN DDPC-RELATED"/>
    <property type="match status" value="1"/>
</dbReference>
<keyword evidence="2 7" id="KW-0813">Transport</keyword>
<evidence type="ECO:0000259" key="8">
    <source>
        <dbReference type="PROSITE" id="PS50928"/>
    </source>
</evidence>
<dbReference type="CDD" id="cd06261">
    <property type="entry name" value="TM_PBP2"/>
    <property type="match status" value="1"/>
</dbReference>
<evidence type="ECO:0000256" key="7">
    <source>
        <dbReference type="RuleBase" id="RU363032"/>
    </source>
</evidence>
<evidence type="ECO:0000256" key="1">
    <source>
        <dbReference type="ARBA" id="ARBA00004651"/>
    </source>
</evidence>
<feature type="transmembrane region" description="Helical" evidence="7">
    <location>
        <begin position="77"/>
        <end position="103"/>
    </location>
</feature>